<reference evidence="3" key="1">
    <citation type="submission" date="2017-02" db="EMBL/GenBank/DDBJ databases">
        <authorList>
            <person name="Peterson S.W."/>
        </authorList>
    </citation>
    <scope>NUCLEOTIDE SEQUENCE [LARGE SCALE GENOMIC DNA]</scope>
    <source>
        <strain evidence="3">DSM 25262</strain>
    </source>
</reference>
<dbReference type="Proteomes" id="UP000190961">
    <property type="component" value="Unassembled WGS sequence"/>
</dbReference>
<dbReference type="AlphaFoldDB" id="A0A1T5K107"/>
<gene>
    <name evidence="3" type="ORF">SAMN05660236_1680</name>
</gene>
<evidence type="ECO:0000313" key="3">
    <source>
        <dbReference type="EMBL" id="SKC57195.1"/>
    </source>
</evidence>
<dbReference type="Pfam" id="PF20498">
    <property type="entry name" value="DUF6728"/>
    <property type="match status" value="1"/>
</dbReference>
<dbReference type="STRING" id="688867.SAMN05660236_1680"/>
<keyword evidence="4" id="KW-1185">Reference proteome</keyword>
<keyword evidence="2" id="KW-0472">Membrane</keyword>
<feature type="compositionally biased region" description="Polar residues" evidence="1">
    <location>
        <begin position="1"/>
        <end position="14"/>
    </location>
</feature>
<organism evidence="3 4">
    <name type="scientific">Ohtaekwangia koreensis</name>
    <dbReference type="NCBI Taxonomy" id="688867"/>
    <lineage>
        <taxon>Bacteria</taxon>
        <taxon>Pseudomonadati</taxon>
        <taxon>Bacteroidota</taxon>
        <taxon>Cytophagia</taxon>
        <taxon>Cytophagales</taxon>
        <taxon>Fulvivirgaceae</taxon>
        <taxon>Ohtaekwangia</taxon>
    </lineage>
</organism>
<evidence type="ECO:0000256" key="2">
    <source>
        <dbReference type="SAM" id="Phobius"/>
    </source>
</evidence>
<sequence>MEDIKNSATPANQENPKKGGWKEFFSLGEVGNYFFRKKDPARPSNINIRMMHGVNKISIAIFLVGVLYLIFKLVIKPRL</sequence>
<accession>A0A1T5K107</accession>
<keyword evidence="2" id="KW-1133">Transmembrane helix</keyword>
<keyword evidence="2" id="KW-0812">Transmembrane</keyword>
<proteinExistence type="predicted"/>
<name>A0A1T5K107_9BACT</name>
<evidence type="ECO:0000256" key="1">
    <source>
        <dbReference type="SAM" id="MobiDB-lite"/>
    </source>
</evidence>
<feature type="transmembrane region" description="Helical" evidence="2">
    <location>
        <begin position="57"/>
        <end position="75"/>
    </location>
</feature>
<feature type="region of interest" description="Disordered" evidence="1">
    <location>
        <begin position="1"/>
        <end position="20"/>
    </location>
</feature>
<dbReference type="RefSeq" id="WP_245840495.1">
    <property type="nucleotide sequence ID" value="NZ_FUZU01000001.1"/>
</dbReference>
<protein>
    <submittedName>
        <fullName evidence="3">Uncharacterized protein</fullName>
    </submittedName>
</protein>
<evidence type="ECO:0000313" key="4">
    <source>
        <dbReference type="Proteomes" id="UP000190961"/>
    </source>
</evidence>
<dbReference type="InterPro" id="IPR046615">
    <property type="entry name" value="DUF6728"/>
</dbReference>
<dbReference type="EMBL" id="FUZU01000001">
    <property type="protein sequence ID" value="SKC57195.1"/>
    <property type="molecule type" value="Genomic_DNA"/>
</dbReference>